<evidence type="ECO:0000313" key="1">
    <source>
        <dbReference type="EMBL" id="BDD87235.1"/>
    </source>
</evidence>
<protein>
    <recommendedName>
        <fullName evidence="3">DUF1015 domain-containing protein</fullName>
    </recommendedName>
</protein>
<name>A0ABN6M4V4_9BACT</name>
<proteinExistence type="predicted"/>
<dbReference type="PANTHER" id="PTHR36454:SF1">
    <property type="entry name" value="DUF1015 DOMAIN-CONTAINING PROTEIN"/>
    <property type="match status" value="1"/>
</dbReference>
<dbReference type="PANTHER" id="PTHR36454">
    <property type="entry name" value="LMO2823 PROTEIN"/>
    <property type="match status" value="1"/>
</dbReference>
<evidence type="ECO:0000313" key="2">
    <source>
        <dbReference type="Proteomes" id="UP000830055"/>
    </source>
</evidence>
<keyword evidence="2" id="KW-1185">Reference proteome</keyword>
<dbReference type="Proteomes" id="UP000830055">
    <property type="component" value="Chromosome"/>
</dbReference>
<dbReference type="RefSeq" id="WP_284154271.1">
    <property type="nucleotide sequence ID" value="NZ_AP025516.1"/>
</dbReference>
<gene>
    <name evidence="1" type="ORF">DPPLL_16000</name>
</gene>
<organism evidence="1 2">
    <name type="scientific">Desulfofustis limnaeus</name>
    <dbReference type="NCBI Taxonomy" id="2740163"/>
    <lineage>
        <taxon>Bacteria</taxon>
        <taxon>Pseudomonadati</taxon>
        <taxon>Thermodesulfobacteriota</taxon>
        <taxon>Desulfobulbia</taxon>
        <taxon>Desulfobulbales</taxon>
        <taxon>Desulfocapsaceae</taxon>
        <taxon>Desulfofustis</taxon>
    </lineage>
</organism>
<dbReference type="PIRSF" id="PIRSF033563">
    <property type="entry name" value="UCP033563"/>
    <property type="match status" value="1"/>
</dbReference>
<dbReference type="EMBL" id="AP025516">
    <property type="protein sequence ID" value="BDD87235.1"/>
    <property type="molecule type" value="Genomic_DNA"/>
</dbReference>
<accession>A0ABN6M4V4</accession>
<dbReference type="Pfam" id="PF06245">
    <property type="entry name" value="DUF1015"/>
    <property type="match status" value="1"/>
</dbReference>
<evidence type="ECO:0008006" key="3">
    <source>
        <dbReference type="Google" id="ProtNLM"/>
    </source>
</evidence>
<dbReference type="InterPro" id="IPR008323">
    <property type="entry name" value="UCP033563"/>
</dbReference>
<sequence>MAVIKPFRGVRYDEAVAGNLEELITPPYDVIDASAQSMFSSRNRYNIVHLDLPKDPGFHGQDDPQRHRRAADLLSAWQHDGILCRDERPALYPYEVEYRLPSGRKRTRKGFICLVKLADFSEKIIRPHEETFTSVIQDRLALTRACRAQFSQVFSVFSDPQGKVISLLEQNRPAAPAVEVTDGDGNRHRLWRLDDPAAIIEVQQAVAAHPLYIADGHHRYTTALAYRKETKGTDGPEGYVMMYLCPKEDAGLTILPTHRLISYPGHFDAQAFVASLEPWFTVTRIGFGSRESLLQELLLAMDEAAPQQGRAIPVLGLYLADSDCGYILHGTDRLLAARSGRPEGLRRLDVAVLNDLIITELLDLDPQRLEHENLVGYHSDVAQALDKSVKMSVAEEPITPLLFLLKGATIDHVCAVSDAGLYMPHKSTYFYPKLMSGLVLNVFDNEHEPGTACRS</sequence>
<reference evidence="1 2" key="1">
    <citation type="submission" date="2022-01" db="EMBL/GenBank/DDBJ databases">
        <title>Desulfofustis limnae sp. nov., a novel mesophilic sulfate-reducing bacterium isolated from marsh soil.</title>
        <authorList>
            <person name="Watanabe M."/>
            <person name="Takahashi A."/>
            <person name="Kojima H."/>
            <person name="Fukui M."/>
        </authorList>
    </citation>
    <scope>NUCLEOTIDE SEQUENCE [LARGE SCALE GENOMIC DNA]</scope>
    <source>
        <strain evidence="1 2">PPLL</strain>
    </source>
</reference>